<dbReference type="InterPro" id="IPR051202">
    <property type="entry name" value="Peptidase_C40"/>
</dbReference>
<dbReference type="PROSITE" id="PS51935">
    <property type="entry name" value="NLPC_P60"/>
    <property type="match status" value="1"/>
</dbReference>
<evidence type="ECO:0000256" key="2">
    <source>
        <dbReference type="ARBA" id="ARBA00022670"/>
    </source>
</evidence>
<dbReference type="RefSeq" id="WP_377471420.1">
    <property type="nucleotide sequence ID" value="NZ_JBHLWN010000068.1"/>
</dbReference>
<feature type="chain" id="PRO_5045297079" evidence="5">
    <location>
        <begin position="30"/>
        <end position="299"/>
    </location>
</feature>
<dbReference type="SUPFAM" id="SSF55383">
    <property type="entry name" value="Copper amine oxidase, domain N"/>
    <property type="match status" value="1"/>
</dbReference>
<keyword evidence="4" id="KW-0788">Thiol protease</keyword>
<dbReference type="Gene3D" id="3.90.1720.10">
    <property type="entry name" value="endopeptidase domain like (from Nostoc punctiforme)"/>
    <property type="match status" value="1"/>
</dbReference>
<comment type="similarity">
    <text evidence="1">Belongs to the peptidase C40 family.</text>
</comment>
<evidence type="ECO:0000256" key="5">
    <source>
        <dbReference type="SAM" id="SignalP"/>
    </source>
</evidence>
<keyword evidence="5" id="KW-0732">Signal</keyword>
<feature type="domain" description="NlpC/P60" evidence="6">
    <location>
        <begin position="180"/>
        <end position="299"/>
    </location>
</feature>
<dbReference type="Proteomes" id="UP001589776">
    <property type="component" value="Unassembled WGS sequence"/>
</dbReference>
<keyword evidence="3" id="KW-0378">Hydrolase</keyword>
<name>A0ABV6DNA7_9BACL</name>
<organism evidence="7 8">
    <name type="scientific">Paenibacillus chartarius</name>
    <dbReference type="NCBI Taxonomy" id="747481"/>
    <lineage>
        <taxon>Bacteria</taxon>
        <taxon>Bacillati</taxon>
        <taxon>Bacillota</taxon>
        <taxon>Bacilli</taxon>
        <taxon>Bacillales</taxon>
        <taxon>Paenibacillaceae</taxon>
        <taxon>Paenibacillus</taxon>
    </lineage>
</organism>
<feature type="signal peptide" evidence="5">
    <location>
        <begin position="1"/>
        <end position="29"/>
    </location>
</feature>
<keyword evidence="2" id="KW-0645">Protease</keyword>
<sequence length="299" mass="32386">MKRIVLPHKKLVRAVLIAAGFAAMQPVPAYGAAGDGIRSPDPKAAVYVQVNDTVLAFPDLQPYVNAEGRLIVPVRPLAEALGVQVEVGFNAGGFYSPAAHVTLRKGNKQLDLFEGSITASADGLPELLEAEPKVEAGRFTVPYASVIRWLGHAARWDEETGTALVATDGQSHIPAVQTVPATSNLIVDTVEDYLGVPYVWGGTKPDGFDCSGFVQYVYRQHGVELPRTSREMYTVGDHVRELQPGDLVFFRTVGKTTSHVGIYIGDNRFISATTSYGVHVANLYSSYWGPKYVGARRVL</sequence>
<evidence type="ECO:0000313" key="7">
    <source>
        <dbReference type="EMBL" id="MFC0214083.1"/>
    </source>
</evidence>
<dbReference type="InterPro" id="IPR000064">
    <property type="entry name" value="NLP_P60_dom"/>
</dbReference>
<dbReference type="Gene3D" id="3.30.457.10">
    <property type="entry name" value="Copper amine oxidase-like, N-terminal domain"/>
    <property type="match status" value="1"/>
</dbReference>
<evidence type="ECO:0000256" key="3">
    <source>
        <dbReference type="ARBA" id="ARBA00022801"/>
    </source>
</evidence>
<keyword evidence="8" id="KW-1185">Reference proteome</keyword>
<dbReference type="SUPFAM" id="SSF54001">
    <property type="entry name" value="Cysteine proteinases"/>
    <property type="match status" value="1"/>
</dbReference>
<dbReference type="InterPro" id="IPR012854">
    <property type="entry name" value="Cu_amine_oxidase-like_N"/>
</dbReference>
<evidence type="ECO:0000256" key="4">
    <source>
        <dbReference type="ARBA" id="ARBA00022807"/>
    </source>
</evidence>
<proteinExistence type="inferred from homology"/>
<dbReference type="PANTHER" id="PTHR47053">
    <property type="entry name" value="MUREIN DD-ENDOPEPTIDASE MEPH-RELATED"/>
    <property type="match status" value="1"/>
</dbReference>
<dbReference type="Pfam" id="PF07833">
    <property type="entry name" value="Cu_amine_oxidN1"/>
    <property type="match status" value="1"/>
</dbReference>
<reference evidence="7 8" key="1">
    <citation type="submission" date="2024-09" db="EMBL/GenBank/DDBJ databases">
        <authorList>
            <person name="Sun Q."/>
            <person name="Mori K."/>
        </authorList>
    </citation>
    <scope>NUCLEOTIDE SEQUENCE [LARGE SCALE GENOMIC DNA]</scope>
    <source>
        <strain evidence="7 8">CCM 7759</strain>
    </source>
</reference>
<dbReference type="PANTHER" id="PTHR47053:SF1">
    <property type="entry name" value="MUREIN DD-ENDOPEPTIDASE MEPH-RELATED"/>
    <property type="match status" value="1"/>
</dbReference>
<evidence type="ECO:0000256" key="1">
    <source>
        <dbReference type="ARBA" id="ARBA00007074"/>
    </source>
</evidence>
<dbReference type="InterPro" id="IPR036582">
    <property type="entry name" value="Mao_N_sf"/>
</dbReference>
<dbReference type="EMBL" id="JBHLWN010000068">
    <property type="protein sequence ID" value="MFC0214083.1"/>
    <property type="molecule type" value="Genomic_DNA"/>
</dbReference>
<evidence type="ECO:0000313" key="8">
    <source>
        <dbReference type="Proteomes" id="UP001589776"/>
    </source>
</evidence>
<evidence type="ECO:0000259" key="6">
    <source>
        <dbReference type="PROSITE" id="PS51935"/>
    </source>
</evidence>
<gene>
    <name evidence="7" type="ORF">ACFFK0_16775</name>
</gene>
<protein>
    <submittedName>
        <fullName evidence="7">NlpC/P60 family protein</fullName>
    </submittedName>
</protein>
<dbReference type="Pfam" id="PF00877">
    <property type="entry name" value="NLPC_P60"/>
    <property type="match status" value="1"/>
</dbReference>
<comment type="caution">
    <text evidence="7">The sequence shown here is derived from an EMBL/GenBank/DDBJ whole genome shotgun (WGS) entry which is preliminary data.</text>
</comment>
<dbReference type="InterPro" id="IPR038765">
    <property type="entry name" value="Papain-like_cys_pep_sf"/>
</dbReference>
<accession>A0ABV6DNA7</accession>